<keyword evidence="1" id="KW-0812">Transmembrane</keyword>
<feature type="transmembrane region" description="Helical" evidence="1">
    <location>
        <begin position="133"/>
        <end position="151"/>
    </location>
</feature>
<accession>A0A0K8PCE9</accession>
<feature type="transmembrane region" description="Helical" evidence="1">
    <location>
        <begin position="381"/>
        <end position="403"/>
    </location>
</feature>
<dbReference type="Pfam" id="PF00754">
    <property type="entry name" value="F5_F8_type_C"/>
    <property type="match status" value="1"/>
</dbReference>
<keyword evidence="3" id="KW-0328">Glycosyltransferase</keyword>
<dbReference type="EMBL" id="DF968180">
    <property type="protein sequence ID" value="GAP39825.1"/>
    <property type="molecule type" value="Genomic_DNA"/>
</dbReference>
<feature type="transmembrane region" description="Helical" evidence="1">
    <location>
        <begin position="7"/>
        <end position="28"/>
    </location>
</feature>
<feature type="transmembrane region" description="Helical" evidence="1">
    <location>
        <begin position="357"/>
        <end position="375"/>
    </location>
</feature>
<reference evidence="3" key="1">
    <citation type="journal article" date="2015" name="Genome Announc.">
        <title>Draft Genome Sequence of Anaerolineae Strain TC1, a Novel Isolate from a Methanogenic Wastewater Treatment System.</title>
        <authorList>
            <person name="Matsuura N."/>
            <person name="Tourlousse D.M."/>
            <person name="Sun L."/>
            <person name="Toyonaga M."/>
            <person name="Kuroda K."/>
            <person name="Ohashi A."/>
            <person name="Cruz R."/>
            <person name="Yamaguchi T."/>
            <person name="Sekiguchi Y."/>
        </authorList>
    </citation>
    <scope>NUCLEOTIDE SEQUENCE [LARGE SCALE GENOMIC DNA]</scope>
    <source>
        <strain evidence="3">TC1</strain>
    </source>
</reference>
<organism evidence="3">
    <name type="scientific">Flexilinea flocculi</name>
    <dbReference type="NCBI Taxonomy" id="1678840"/>
    <lineage>
        <taxon>Bacteria</taxon>
        <taxon>Bacillati</taxon>
        <taxon>Chloroflexota</taxon>
        <taxon>Anaerolineae</taxon>
        <taxon>Anaerolineales</taxon>
        <taxon>Anaerolineaceae</taxon>
        <taxon>Flexilinea</taxon>
    </lineage>
</organism>
<feature type="transmembrane region" description="Helical" evidence="1">
    <location>
        <begin position="198"/>
        <end position="215"/>
    </location>
</feature>
<keyword evidence="3" id="KW-0808">Transferase</keyword>
<dbReference type="GO" id="GO:0016757">
    <property type="term" value="F:glycosyltransferase activity"/>
    <property type="evidence" value="ECO:0007669"/>
    <property type="project" value="UniProtKB-KW"/>
</dbReference>
<sequence>MGVKTEKLGVIFTVLFFLLFFIVGIMIYDDYGVSVDELVERNTGIVTLKYILHEKLRLESLPDEILQADDLLSYKDKNYGVVLQLPVVLFEYFNDFRFDLSTVVKIRHLWVFLNFYIAAIFFYLLIYERFQHWLYSLIAVAFLVLSPRIFGEAFINIKDLLFLSWFIISLYFFIRFVFSPNIKNDIFLGITIALSSNARIIGFVVLFLFCLFLLIKLIRKEITSKRVFLLVSIQFLLTGFLWILFLPASWNNPIIFLIGVIKLFSHYVMILSELYMGNYVFSNQLPWHYLLVWIGISTPILYILFFLFGLTNIINNDKKKFSEKCFIDFSMIFLFLIPIIMSIVLHSTLYNGWRHFYFIYIPFLYIAVYGFVWIQNSKIHILKMLIRFSTIFSLATTLVWMIMNHPYQYVYFNIFSSGYVSKNFEKDYWRLSSKECLEYILNRDENLRISINDYQSYLRVGKLAFHMKDSDRIITSSYVWPANYLIANYTNITGNELKFPFYTPIHHVKVDDMKIASVYQRDHQQDLWGQEVVEKINTNVNSHLTANMFDGDLNSNWMTGKLQNSSDYLDIEFKYPLLLNGLTTYIGENENERPWSLQILSSEDGLNWEPVEIVNQNFIDYEIKEVKTKYLRIKNSEPSEKYTWAVYELLFHGTKLEDG</sequence>
<dbReference type="Proteomes" id="UP000053370">
    <property type="component" value="Unassembled WGS sequence"/>
</dbReference>
<feature type="transmembrane region" description="Helical" evidence="1">
    <location>
        <begin position="254"/>
        <end position="275"/>
    </location>
</feature>
<feature type="transmembrane region" description="Helical" evidence="1">
    <location>
        <begin position="160"/>
        <end position="178"/>
    </location>
</feature>
<evidence type="ECO:0000313" key="3">
    <source>
        <dbReference type="EMBL" id="GAP39825.1"/>
    </source>
</evidence>
<dbReference type="OrthoDB" id="2034231at2"/>
<keyword evidence="1" id="KW-0472">Membrane</keyword>
<dbReference type="PROSITE" id="PS50022">
    <property type="entry name" value="FA58C_3"/>
    <property type="match status" value="1"/>
</dbReference>
<dbReference type="InterPro" id="IPR008979">
    <property type="entry name" value="Galactose-bd-like_sf"/>
</dbReference>
<evidence type="ECO:0000256" key="1">
    <source>
        <dbReference type="SAM" id="Phobius"/>
    </source>
</evidence>
<feature type="transmembrane region" description="Helical" evidence="1">
    <location>
        <begin position="326"/>
        <end position="345"/>
    </location>
</feature>
<keyword evidence="1" id="KW-1133">Transmembrane helix</keyword>
<dbReference type="Gene3D" id="2.60.120.260">
    <property type="entry name" value="Galactose-binding domain-like"/>
    <property type="match status" value="1"/>
</dbReference>
<evidence type="ECO:0000313" key="4">
    <source>
        <dbReference type="Proteomes" id="UP000053370"/>
    </source>
</evidence>
<gene>
    <name evidence="3" type="ORF">ATC1_12361</name>
</gene>
<protein>
    <submittedName>
        <fullName evidence="3">Dolichyl-phosphate-mannose-protein mannosyltransferase/F5/8 type C domain</fullName>
    </submittedName>
</protein>
<feature type="domain" description="F5/8 type C" evidence="2">
    <location>
        <begin position="546"/>
        <end position="654"/>
    </location>
</feature>
<feature type="transmembrane region" description="Helical" evidence="1">
    <location>
        <begin position="227"/>
        <end position="248"/>
    </location>
</feature>
<feature type="transmembrane region" description="Helical" evidence="1">
    <location>
        <begin position="108"/>
        <end position="127"/>
    </location>
</feature>
<dbReference type="SUPFAM" id="SSF49785">
    <property type="entry name" value="Galactose-binding domain-like"/>
    <property type="match status" value="1"/>
</dbReference>
<evidence type="ECO:0000259" key="2">
    <source>
        <dbReference type="PROSITE" id="PS50022"/>
    </source>
</evidence>
<keyword evidence="4" id="KW-1185">Reference proteome</keyword>
<dbReference type="AlphaFoldDB" id="A0A0K8PCE9"/>
<dbReference type="InterPro" id="IPR000421">
    <property type="entry name" value="FA58C"/>
</dbReference>
<proteinExistence type="predicted"/>
<dbReference type="STRING" id="1678840.ATC1_12361"/>
<name>A0A0K8PCE9_9CHLR</name>
<feature type="transmembrane region" description="Helical" evidence="1">
    <location>
        <begin position="287"/>
        <end position="314"/>
    </location>
</feature>